<dbReference type="InterPro" id="IPR042099">
    <property type="entry name" value="ANL_N_sf"/>
</dbReference>
<gene>
    <name evidence="2" type="ORF">SAMN05421593_2029</name>
</gene>
<dbReference type="InterPro" id="IPR000873">
    <property type="entry name" value="AMP-dep_synth/lig_dom"/>
</dbReference>
<dbReference type="GO" id="GO:0016874">
    <property type="term" value="F:ligase activity"/>
    <property type="evidence" value="ECO:0007669"/>
    <property type="project" value="UniProtKB-KW"/>
</dbReference>
<sequence length="462" mass="52695">MKILENIIANKNLGFTDASTGTTIPVGTLHRSLGLNPVEKGLLFLYNDNQLSSIEVLLNFYGTAHTIAVLGQKLHEEFKERIEAEYRPKYIFDPQRDAIEGYSLKAFSDNISIFAKDDYRSEVTIHPDIKILLSTSGTTGVPKLVKLSDESLYQNALSILQYMPVQRTDVVPLNVPINFVYGFSIFTTNCMRAGRIVCTDKDIMQKAFWDEMEEYSYSTLGGVPYLYENLNRIGFFRKDSPSLRYFTHTGGVINAELRKTIFSYCHEFKKEFFAQYGQTEAGGRMAYLTTEGLLEEETSIGNVVERGSFKIDPETDELLFSHASIFGGYANKLEDLATYEQPSVLHTGDTARKGENGMYYITGRIKRIMKLFGIRLNLDEVEFILKNEMQGNTFVCLNAHDKKIVVLYDNPEIDPQIITETIKNKLRINPQYVRTERIESFPLSQNGKINYPLLQNLQHENI</sequence>
<dbReference type="Proteomes" id="UP000198561">
    <property type="component" value="Unassembled WGS sequence"/>
</dbReference>
<dbReference type="Pfam" id="PF00501">
    <property type="entry name" value="AMP-binding"/>
    <property type="match status" value="1"/>
</dbReference>
<organism evidence="2 3">
    <name type="scientific">Chryseobacterium culicis</name>
    <dbReference type="NCBI Taxonomy" id="680127"/>
    <lineage>
        <taxon>Bacteria</taxon>
        <taxon>Pseudomonadati</taxon>
        <taxon>Bacteroidota</taxon>
        <taxon>Flavobacteriia</taxon>
        <taxon>Flavobacteriales</taxon>
        <taxon>Weeksellaceae</taxon>
        <taxon>Chryseobacterium group</taxon>
        <taxon>Chryseobacterium</taxon>
    </lineage>
</organism>
<protein>
    <submittedName>
        <fullName evidence="2">Acyl-CoA synthetase (AMP-forming)/AMP-acid ligase II</fullName>
    </submittedName>
</protein>
<dbReference type="STRING" id="680127.SAMN05421593_2029"/>
<evidence type="ECO:0000313" key="3">
    <source>
        <dbReference type="Proteomes" id="UP000198561"/>
    </source>
</evidence>
<dbReference type="PANTHER" id="PTHR24096">
    <property type="entry name" value="LONG-CHAIN-FATTY-ACID--COA LIGASE"/>
    <property type="match status" value="1"/>
</dbReference>
<dbReference type="EMBL" id="FNWQ01000002">
    <property type="protein sequence ID" value="SEH32926.1"/>
    <property type="molecule type" value="Genomic_DNA"/>
</dbReference>
<dbReference type="AlphaFoldDB" id="A0A1H6HBT1"/>
<accession>A0A1H6HBT1</accession>
<dbReference type="SUPFAM" id="SSF56801">
    <property type="entry name" value="Acetyl-CoA synthetase-like"/>
    <property type="match status" value="1"/>
</dbReference>
<dbReference type="Gene3D" id="3.40.50.12780">
    <property type="entry name" value="N-terminal domain of ligase-like"/>
    <property type="match status" value="1"/>
</dbReference>
<dbReference type="OrthoDB" id="9765680at2"/>
<proteinExistence type="predicted"/>
<feature type="domain" description="AMP-dependent synthetase/ligase" evidence="1">
    <location>
        <begin position="121"/>
        <end position="317"/>
    </location>
</feature>
<name>A0A1H6HBT1_CHRCI</name>
<dbReference type="RefSeq" id="WP_089692069.1">
    <property type="nucleotide sequence ID" value="NZ_FNWQ01000002.1"/>
</dbReference>
<evidence type="ECO:0000313" key="2">
    <source>
        <dbReference type="EMBL" id="SEH32926.1"/>
    </source>
</evidence>
<keyword evidence="2" id="KW-0436">Ligase</keyword>
<evidence type="ECO:0000259" key="1">
    <source>
        <dbReference type="Pfam" id="PF00501"/>
    </source>
</evidence>
<reference evidence="2 3" key="1">
    <citation type="submission" date="2016-10" db="EMBL/GenBank/DDBJ databases">
        <authorList>
            <person name="de Groot N.N."/>
        </authorList>
    </citation>
    <scope>NUCLEOTIDE SEQUENCE [LARGE SCALE GENOMIC DNA]</scope>
    <source>
        <strain evidence="2 3">DSM 23031</strain>
    </source>
</reference>